<dbReference type="Pfam" id="PF07963">
    <property type="entry name" value="N_methyl"/>
    <property type="match status" value="1"/>
</dbReference>
<evidence type="ECO:0000313" key="4">
    <source>
        <dbReference type="EMBL" id="MFC2948181.1"/>
    </source>
</evidence>
<comment type="caution">
    <text evidence="4">The sequence shown here is derived from an EMBL/GenBank/DDBJ whole genome shotgun (WGS) entry which is preliminary data.</text>
</comment>
<dbReference type="PROSITE" id="PS00409">
    <property type="entry name" value="PROKAR_NTER_METHYL"/>
    <property type="match status" value="1"/>
</dbReference>
<proteinExistence type="predicted"/>
<organism evidence="4 5">
    <name type="scientific">Virgibacillus sediminis</name>
    <dbReference type="NCBI Taxonomy" id="202260"/>
    <lineage>
        <taxon>Bacteria</taxon>
        <taxon>Bacillati</taxon>
        <taxon>Bacillota</taxon>
        <taxon>Bacilli</taxon>
        <taxon>Bacillales</taxon>
        <taxon>Bacillaceae</taxon>
        <taxon>Virgibacillus</taxon>
    </lineage>
</organism>
<evidence type="ECO:0000256" key="2">
    <source>
        <dbReference type="ARBA" id="ARBA00023287"/>
    </source>
</evidence>
<reference evidence="5" key="1">
    <citation type="journal article" date="2019" name="Int. J. Syst. Evol. Microbiol.">
        <title>The Global Catalogue of Microorganisms (GCM) 10K type strain sequencing project: providing services to taxonomists for standard genome sequencing and annotation.</title>
        <authorList>
            <consortium name="The Broad Institute Genomics Platform"/>
            <consortium name="The Broad Institute Genome Sequencing Center for Infectious Disease"/>
            <person name="Wu L."/>
            <person name="Ma J."/>
        </authorList>
    </citation>
    <scope>NUCLEOTIDE SEQUENCE [LARGE SCALE GENOMIC DNA]</scope>
    <source>
        <strain evidence="5">KCTC 13193</strain>
    </source>
</reference>
<keyword evidence="3" id="KW-1133">Transmembrane helix</keyword>
<feature type="transmembrane region" description="Helical" evidence="3">
    <location>
        <begin position="12"/>
        <end position="33"/>
    </location>
</feature>
<name>A0ABV7A535_9BACI</name>
<evidence type="ECO:0000256" key="1">
    <source>
        <dbReference type="ARBA" id="ARBA00004241"/>
    </source>
</evidence>
<sequence>MNTKGFTLIEVLIAFTILMTIITSVLPIATILSTEGTVLSDRRVISSRLHDELQLFLRGEGRTLPADYTLSDSVRTTRYSFFMEEGYIKGCVEWNNAKQQKELYCIYGIKEE</sequence>
<comment type="subcellular location">
    <subcellularLocation>
        <location evidence="1">Cell surface</location>
    </subcellularLocation>
</comment>
<dbReference type="EMBL" id="JBHRRZ010000014">
    <property type="protein sequence ID" value="MFC2948181.1"/>
    <property type="molecule type" value="Genomic_DNA"/>
</dbReference>
<keyword evidence="3" id="KW-0812">Transmembrane</keyword>
<keyword evidence="3" id="KW-0472">Membrane</keyword>
<accession>A0ABV7A535</accession>
<dbReference type="NCBIfam" id="TIGR02532">
    <property type="entry name" value="IV_pilin_GFxxxE"/>
    <property type="match status" value="1"/>
</dbReference>
<dbReference type="InterPro" id="IPR012902">
    <property type="entry name" value="N_methyl_site"/>
</dbReference>
<protein>
    <submittedName>
        <fullName evidence="4">Type II secretion system protein</fullName>
    </submittedName>
</protein>
<dbReference type="Proteomes" id="UP001595387">
    <property type="component" value="Unassembled WGS sequence"/>
</dbReference>
<evidence type="ECO:0000313" key="5">
    <source>
        <dbReference type="Proteomes" id="UP001595387"/>
    </source>
</evidence>
<evidence type="ECO:0000256" key="3">
    <source>
        <dbReference type="SAM" id="Phobius"/>
    </source>
</evidence>
<gene>
    <name evidence="4" type="ORF">ACFODW_07510</name>
</gene>
<keyword evidence="2" id="KW-0178">Competence</keyword>
<keyword evidence="5" id="KW-1185">Reference proteome</keyword>
<dbReference type="RefSeq" id="WP_390304860.1">
    <property type="nucleotide sequence ID" value="NZ_JBHRRZ010000014.1"/>
</dbReference>